<organism evidence="1 2">
    <name type="scientific">Paenisporosarcina quisquiliarum</name>
    <dbReference type="NCBI Taxonomy" id="365346"/>
    <lineage>
        <taxon>Bacteria</taxon>
        <taxon>Bacillati</taxon>
        <taxon>Bacillota</taxon>
        <taxon>Bacilli</taxon>
        <taxon>Bacillales</taxon>
        <taxon>Caryophanaceae</taxon>
        <taxon>Paenisporosarcina</taxon>
    </lineage>
</organism>
<protein>
    <submittedName>
        <fullName evidence="1">Uncharacterized protein</fullName>
    </submittedName>
</protein>
<proteinExistence type="predicted"/>
<evidence type="ECO:0000313" key="1">
    <source>
        <dbReference type="EMBL" id="MCZ8537795.1"/>
    </source>
</evidence>
<keyword evidence="2" id="KW-1185">Reference proteome</keyword>
<dbReference type="Proteomes" id="UP001152173">
    <property type="component" value="Unassembled WGS sequence"/>
</dbReference>
<gene>
    <name evidence="1" type="ORF">M9R32_11430</name>
</gene>
<dbReference type="AlphaFoldDB" id="A0A9X3RDF4"/>
<comment type="caution">
    <text evidence="1">The sequence shown here is derived from an EMBL/GenBank/DDBJ whole genome shotgun (WGS) entry which is preliminary data.</text>
</comment>
<dbReference type="EMBL" id="JAMKBJ010000009">
    <property type="protein sequence ID" value="MCZ8537795.1"/>
    <property type="molecule type" value="Genomic_DNA"/>
</dbReference>
<dbReference type="RefSeq" id="WP_269926864.1">
    <property type="nucleotide sequence ID" value="NZ_JAMKBJ010000009.1"/>
</dbReference>
<reference evidence="1" key="1">
    <citation type="submission" date="2022-05" db="EMBL/GenBank/DDBJ databases">
        <authorList>
            <person name="Colautti A."/>
            <person name="Iacumin L."/>
        </authorList>
    </citation>
    <scope>NUCLEOTIDE SEQUENCE</scope>
    <source>
        <strain evidence="1">SK 55</strain>
    </source>
</reference>
<evidence type="ECO:0000313" key="2">
    <source>
        <dbReference type="Proteomes" id="UP001152173"/>
    </source>
</evidence>
<accession>A0A9X3RDF4</accession>
<name>A0A9X3RDF4_9BACL</name>
<sequence length="48" mass="5590">MIIFSLLMVSGLFFYQLLTPPIEEQALPIDRKNKKKMKFRFNGVNSNA</sequence>